<dbReference type="PANTHER" id="PTHR38936">
    <property type="entry name" value="TITIN-LIKE ISOFORM X2"/>
    <property type="match status" value="1"/>
</dbReference>
<reference evidence="3" key="1">
    <citation type="submission" date="2018-02" db="EMBL/GenBank/DDBJ databases">
        <title>Rhizophora mucronata_Transcriptome.</title>
        <authorList>
            <person name="Meera S.P."/>
            <person name="Sreeshan A."/>
            <person name="Augustine A."/>
        </authorList>
    </citation>
    <scope>NUCLEOTIDE SEQUENCE</scope>
    <source>
        <tissue evidence="3">Leaf</tissue>
    </source>
</reference>
<evidence type="ECO:0000256" key="1">
    <source>
        <dbReference type="SAM" id="Coils"/>
    </source>
</evidence>
<proteinExistence type="predicted"/>
<evidence type="ECO:0000256" key="2">
    <source>
        <dbReference type="SAM" id="MobiDB-lite"/>
    </source>
</evidence>
<dbReference type="AlphaFoldDB" id="A0A2P2P1Z2"/>
<dbReference type="EMBL" id="GGEC01068294">
    <property type="protein sequence ID" value="MBX48778.1"/>
    <property type="molecule type" value="Transcribed_RNA"/>
</dbReference>
<accession>A0A2P2P1Z2</accession>
<name>A0A2P2P1Z2_RHIMU</name>
<sequence>MGRKPNAAKLAERPSMLDSTNLSAGGRKLEPKTHNQSSDRMNFPPGSKNPAVEKVEPQPETPAKLVKSSSRRKMAISSEGIRRSQRLSNAFIAPQNRDVERVIEEITVTESEKEDDAADKELEEINLNEKNTESKVDYLAKLLEAQQKTIDELKSKFNLELATKKAFFCENSGSGDISYKGLYIEAQKRVEALLEANNQLSKKLEHAFGKLEVYEKETVAGSQLLEKLKDLIVYSSLTKATQMAGNTSSEAIHGAFTTLEASLQHKTPTKRKRLGKKA</sequence>
<organism evidence="3">
    <name type="scientific">Rhizophora mucronata</name>
    <name type="common">Asiatic mangrove</name>
    <dbReference type="NCBI Taxonomy" id="61149"/>
    <lineage>
        <taxon>Eukaryota</taxon>
        <taxon>Viridiplantae</taxon>
        <taxon>Streptophyta</taxon>
        <taxon>Embryophyta</taxon>
        <taxon>Tracheophyta</taxon>
        <taxon>Spermatophyta</taxon>
        <taxon>Magnoliopsida</taxon>
        <taxon>eudicotyledons</taxon>
        <taxon>Gunneridae</taxon>
        <taxon>Pentapetalae</taxon>
        <taxon>rosids</taxon>
        <taxon>fabids</taxon>
        <taxon>Malpighiales</taxon>
        <taxon>Rhizophoraceae</taxon>
        <taxon>Rhizophora</taxon>
    </lineage>
</organism>
<evidence type="ECO:0000313" key="3">
    <source>
        <dbReference type="EMBL" id="MBX48778.1"/>
    </source>
</evidence>
<keyword evidence="1" id="KW-0175">Coiled coil</keyword>
<feature type="coiled-coil region" evidence="1">
    <location>
        <begin position="183"/>
        <end position="217"/>
    </location>
</feature>
<protein>
    <submittedName>
        <fullName evidence="3">Uncharacterized protein</fullName>
    </submittedName>
</protein>
<feature type="region of interest" description="Disordered" evidence="2">
    <location>
        <begin position="1"/>
        <end position="81"/>
    </location>
</feature>
<dbReference type="PANTHER" id="PTHR38936:SF1">
    <property type="entry name" value="DUF641 DOMAIN-CONTAINING PROTEIN"/>
    <property type="match status" value="1"/>
</dbReference>